<keyword evidence="2" id="KW-0418">Kinase</keyword>
<evidence type="ECO:0000313" key="2">
    <source>
        <dbReference type="EMBL" id="AGH96247.1"/>
    </source>
</evidence>
<dbReference type="eggNOG" id="ENOG5032IXN">
    <property type="taxonomic scope" value="Bacteria"/>
</dbReference>
<keyword evidence="1" id="KW-0812">Transmembrane</keyword>
<reference evidence="2 3" key="1">
    <citation type="journal article" date="2013" name="ISME J.">
        <title>By their genes ye shall know them: genomic signatures of predatory bacteria.</title>
        <authorList>
            <person name="Pasternak Z."/>
            <person name="Pietrokovski S."/>
            <person name="Rotem O."/>
            <person name="Gophna U."/>
            <person name="Lurie-Weinberger M.N."/>
            <person name="Jurkevitch E."/>
        </authorList>
    </citation>
    <scope>NUCLEOTIDE SEQUENCE [LARGE SCALE GENOMIC DNA]</scope>
    <source>
        <strain evidence="2 3">JSS</strain>
    </source>
</reference>
<accession>M4VA16</accession>
<gene>
    <name evidence="2" type="ORF">A11Q_2031</name>
</gene>
<evidence type="ECO:0000313" key="3">
    <source>
        <dbReference type="Proteomes" id="UP000012040"/>
    </source>
</evidence>
<dbReference type="STRING" id="1184267.A11Q_2031"/>
<dbReference type="KEGG" id="bex:A11Q_2031"/>
<keyword evidence="2" id="KW-0808">Transferase</keyword>
<dbReference type="Proteomes" id="UP000012040">
    <property type="component" value="Chromosome"/>
</dbReference>
<dbReference type="PATRIC" id="fig|1184267.3.peg.2056"/>
<keyword evidence="1" id="KW-0472">Membrane</keyword>
<dbReference type="GO" id="GO:0016301">
    <property type="term" value="F:kinase activity"/>
    <property type="evidence" value="ECO:0007669"/>
    <property type="project" value="UniProtKB-KW"/>
</dbReference>
<dbReference type="HOGENOM" id="CLU_2166008_0_0_7"/>
<keyword evidence="1" id="KW-1133">Transmembrane helix</keyword>
<proteinExistence type="predicted"/>
<keyword evidence="3" id="KW-1185">Reference proteome</keyword>
<dbReference type="RefSeq" id="WP_015470737.1">
    <property type="nucleotide sequence ID" value="NC_020813.1"/>
</dbReference>
<evidence type="ECO:0000256" key="1">
    <source>
        <dbReference type="SAM" id="Phobius"/>
    </source>
</evidence>
<dbReference type="EMBL" id="CP003537">
    <property type="protein sequence ID" value="AGH96247.1"/>
    <property type="molecule type" value="Genomic_DNA"/>
</dbReference>
<name>M4VA16_9BACT</name>
<feature type="transmembrane region" description="Helical" evidence="1">
    <location>
        <begin position="12"/>
        <end position="28"/>
    </location>
</feature>
<organism evidence="2 3">
    <name type="scientific">Pseudobdellovibrio exovorus JSS</name>
    <dbReference type="NCBI Taxonomy" id="1184267"/>
    <lineage>
        <taxon>Bacteria</taxon>
        <taxon>Pseudomonadati</taxon>
        <taxon>Bdellovibrionota</taxon>
        <taxon>Bdellovibrionia</taxon>
        <taxon>Bdellovibrionales</taxon>
        <taxon>Pseudobdellovibrionaceae</taxon>
        <taxon>Pseudobdellovibrio</taxon>
    </lineage>
</organism>
<dbReference type="AlphaFoldDB" id="M4VA16"/>
<dbReference type="OrthoDB" id="5295333at2"/>
<protein>
    <submittedName>
        <fullName evidence="2">Putative histidine kinase</fullName>
    </submittedName>
</protein>
<sequence length="107" mass="12140">MNSSEIRQLKPFLSMLFITTTLLGLVFVKMEERRLSYAVLKLTQEHKKATESQKQKEILLAKMTRPQLLENVATHKLTLKRVTASQIIHLTSAETVKASTSTARNSN</sequence>